<evidence type="ECO:0000256" key="11">
    <source>
        <dbReference type="ARBA" id="ARBA00022839"/>
    </source>
</evidence>
<dbReference type="AlphaFoldDB" id="B4JKY8"/>
<evidence type="ECO:0000313" key="18">
    <source>
        <dbReference type="EMBL" id="EDW00241.1"/>
    </source>
</evidence>
<dbReference type="GO" id="GO:0005634">
    <property type="term" value="C:nucleus"/>
    <property type="evidence" value="ECO:0007669"/>
    <property type="project" value="UniProtKB-SubCell"/>
</dbReference>
<dbReference type="SUPFAM" id="SSF53098">
    <property type="entry name" value="Ribonuclease H-like"/>
    <property type="match status" value="1"/>
</dbReference>
<dbReference type="PANTHER" id="PTHR10797">
    <property type="entry name" value="CCR4-NOT TRANSCRIPTION COMPLEX SUBUNIT"/>
    <property type="match status" value="1"/>
</dbReference>
<evidence type="ECO:0000256" key="2">
    <source>
        <dbReference type="ARBA" id="ARBA00004123"/>
    </source>
</evidence>
<dbReference type="FunFam" id="3.30.420.10:FF:000005">
    <property type="entry name" value="CCR4-NOT transcription complex subunit 7"/>
    <property type="match status" value="1"/>
</dbReference>
<evidence type="ECO:0000256" key="13">
    <source>
        <dbReference type="ARBA" id="ARBA00022884"/>
    </source>
</evidence>
<dbReference type="InterPro" id="IPR012337">
    <property type="entry name" value="RNaseH-like_sf"/>
</dbReference>
<reference evidence="18 19" key="1">
    <citation type="journal article" date="2007" name="Nature">
        <title>Evolution of genes and genomes on the Drosophila phylogeny.</title>
        <authorList>
            <consortium name="Drosophila 12 Genomes Consortium"/>
            <person name="Clark A.G."/>
            <person name="Eisen M.B."/>
            <person name="Smith D.R."/>
            <person name="Bergman C.M."/>
            <person name="Oliver B."/>
            <person name="Markow T.A."/>
            <person name="Kaufman T.C."/>
            <person name="Kellis M."/>
            <person name="Gelbart W."/>
            <person name="Iyer V.N."/>
            <person name="Pollard D.A."/>
            <person name="Sackton T.B."/>
            <person name="Larracuente A.M."/>
            <person name="Singh N.D."/>
            <person name="Abad J.P."/>
            <person name="Abt D.N."/>
            <person name="Adryan B."/>
            <person name="Aguade M."/>
            <person name="Akashi H."/>
            <person name="Anderson W.W."/>
            <person name="Aquadro C.F."/>
            <person name="Ardell D.H."/>
            <person name="Arguello R."/>
            <person name="Artieri C.G."/>
            <person name="Barbash D.A."/>
            <person name="Barker D."/>
            <person name="Barsanti P."/>
            <person name="Batterham P."/>
            <person name="Batzoglou S."/>
            <person name="Begun D."/>
            <person name="Bhutkar A."/>
            <person name="Blanco E."/>
            <person name="Bosak S.A."/>
            <person name="Bradley R.K."/>
            <person name="Brand A.D."/>
            <person name="Brent M.R."/>
            <person name="Brooks A.N."/>
            <person name="Brown R.H."/>
            <person name="Butlin R.K."/>
            <person name="Caggese C."/>
            <person name="Calvi B.R."/>
            <person name="Bernardo de Carvalho A."/>
            <person name="Caspi A."/>
            <person name="Castrezana S."/>
            <person name="Celniker S.E."/>
            <person name="Chang J.L."/>
            <person name="Chapple C."/>
            <person name="Chatterji S."/>
            <person name="Chinwalla A."/>
            <person name="Civetta A."/>
            <person name="Clifton S.W."/>
            <person name="Comeron J.M."/>
            <person name="Costello J.C."/>
            <person name="Coyne J.A."/>
            <person name="Daub J."/>
            <person name="David R.G."/>
            <person name="Delcher A.L."/>
            <person name="Delehaunty K."/>
            <person name="Do C.B."/>
            <person name="Ebling H."/>
            <person name="Edwards K."/>
            <person name="Eickbush T."/>
            <person name="Evans J.D."/>
            <person name="Filipski A."/>
            <person name="Findeiss S."/>
            <person name="Freyhult E."/>
            <person name="Fulton L."/>
            <person name="Fulton R."/>
            <person name="Garcia A.C."/>
            <person name="Gardiner A."/>
            <person name="Garfield D.A."/>
            <person name="Garvin B.E."/>
            <person name="Gibson G."/>
            <person name="Gilbert D."/>
            <person name="Gnerre S."/>
            <person name="Godfrey J."/>
            <person name="Good R."/>
            <person name="Gotea V."/>
            <person name="Gravely B."/>
            <person name="Greenberg A.J."/>
            <person name="Griffiths-Jones S."/>
            <person name="Gross S."/>
            <person name="Guigo R."/>
            <person name="Gustafson E.A."/>
            <person name="Haerty W."/>
            <person name="Hahn M.W."/>
            <person name="Halligan D.L."/>
            <person name="Halpern A.L."/>
            <person name="Halter G.M."/>
            <person name="Han M.V."/>
            <person name="Heger A."/>
            <person name="Hillier L."/>
            <person name="Hinrichs A.S."/>
            <person name="Holmes I."/>
            <person name="Hoskins R.A."/>
            <person name="Hubisz M.J."/>
            <person name="Hultmark D."/>
            <person name="Huntley M.A."/>
            <person name="Jaffe D.B."/>
            <person name="Jagadeeshan S."/>
            <person name="Jeck W.R."/>
            <person name="Johnson J."/>
            <person name="Jones C.D."/>
            <person name="Jordan W.C."/>
            <person name="Karpen G.H."/>
            <person name="Kataoka E."/>
            <person name="Keightley P.D."/>
            <person name="Kheradpour P."/>
            <person name="Kirkness E.F."/>
            <person name="Koerich L.B."/>
            <person name="Kristiansen K."/>
            <person name="Kudrna D."/>
            <person name="Kulathinal R.J."/>
            <person name="Kumar S."/>
            <person name="Kwok R."/>
            <person name="Lander E."/>
            <person name="Langley C.H."/>
            <person name="Lapoint R."/>
            <person name="Lazzaro B.P."/>
            <person name="Lee S.J."/>
            <person name="Levesque L."/>
            <person name="Li R."/>
            <person name="Lin C.F."/>
            <person name="Lin M.F."/>
            <person name="Lindblad-Toh K."/>
            <person name="Llopart A."/>
            <person name="Long M."/>
            <person name="Low L."/>
            <person name="Lozovsky E."/>
            <person name="Lu J."/>
            <person name="Luo M."/>
            <person name="Machado C.A."/>
            <person name="Makalowski W."/>
            <person name="Marzo M."/>
            <person name="Matsuda M."/>
            <person name="Matzkin L."/>
            <person name="McAllister B."/>
            <person name="McBride C.S."/>
            <person name="McKernan B."/>
            <person name="McKernan K."/>
            <person name="Mendez-Lago M."/>
            <person name="Minx P."/>
            <person name="Mollenhauer M.U."/>
            <person name="Montooth K."/>
            <person name="Mount S.M."/>
            <person name="Mu X."/>
            <person name="Myers E."/>
            <person name="Negre B."/>
            <person name="Newfeld S."/>
            <person name="Nielsen R."/>
            <person name="Noor M.A."/>
            <person name="O'Grady P."/>
            <person name="Pachter L."/>
            <person name="Papaceit M."/>
            <person name="Parisi M.J."/>
            <person name="Parisi M."/>
            <person name="Parts L."/>
            <person name="Pedersen J.S."/>
            <person name="Pesole G."/>
            <person name="Phillippy A.M."/>
            <person name="Ponting C.P."/>
            <person name="Pop M."/>
            <person name="Porcelli D."/>
            <person name="Powell J.R."/>
            <person name="Prohaska S."/>
            <person name="Pruitt K."/>
            <person name="Puig M."/>
            <person name="Quesneville H."/>
            <person name="Ram K.R."/>
            <person name="Rand D."/>
            <person name="Rasmussen M.D."/>
            <person name="Reed L.K."/>
            <person name="Reenan R."/>
            <person name="Reily A."/>
            <person name="Remington K.A."/>
            <person name="Rieger T.T."/>
            <person name="Ritchie M.G."/>
            <person name="Robin C."/>
            <person name="Rogers Y.H."/>
            <person name="Rohde C."/>
            <person name="Rozas J."/>
            <person name="Rubenfield M.J."/>
            <person name="Ruiz A."/>
            <person name="Russo S."/>
            <person name="Salzberg S.L."/>
            <person name="Sanchez-Gracia A."/>
            <person name="Saranga D.J."/>
            <person name="Sato H."/>
            <person name="Schaeffer S.W."/>
            <person name="Schatz M.C."/>
            <person name="Schlenke T."/>
            <person name="Schwartz R."/>
            <person name="Segarra C."/>
            <person name="Singh R.S."/>
            <person name="Sirot L."/>
            <person name="Sirota M."/>
            <person name="Sisneros N.B."/>
            <person name="Smith C.D."/>
            <person name="Smith T.F."/>
            <person name="Spieth J."/>
            <person name="Stage D.E."/>
            <person name="Stark A."/>
            <person name="Stephan W."/>
            <person name="Strausberg R.L."/>
            <person name="Strempel S."/>
            <person name="Sturgill D."/>
            <person name="Sutton G."/>
            <person name="Sutton G.G."/>
            <person name="Tao W."/>
            <person name="Teichmann S."/>
            <person name="Tobari Y.N."/>
            <person name="Tomimura Y."/>
            <person name="Tsolas J.M."/>
            <person name="Valente V.L."/>
            <person name="Venter E."/>
            <person name="Venter J.C."/>
            <person name="Vicario S."/>
            <person name="Vieira F.G."/>
            <person name="Vilella A.J."/>
            <person name="Villasante A."/>
            <person name="Walenz B."/>
            <person name="Wang J."/>
            <person name="Wasserman M."/>
            <person name="Watts T."/>
            <person name="Wilson D."/>
            <person name="Wilson R.K."/>
            <person name="Wing R.A."/>
            <person name="Wolfner M.F."/>
            <person name="Wong A."/>
            <person name="Wong G.K."/>
            <person name="Wu C.I."/>
            <person name="Wu G."/>
            <person name="Yamamoto D."/>
            <person name="Yang H.P."/>
            <person name="Yang S.P."/>
            <person name="Yorke J.A."/>
            <person name="Yoshida K."/>
            <person name="Zdobnov E."/>
            <person name="Zhang P."/>
            <person name="Zhang Y."/>
            <person name="Zimin A.V."/>
            <person name="Baldwin J."/>
            <person name="Abdouelleil A."/>
            <person name="Abdulkadir J."/>
            <person name="Abebe A."/>
            <person name="Abera B."/>
            <person name="Abreu J."/>
            <person name="Acer S.C."/>
            <person name="Aftuck L."/>
            <person name="Alexander A."/>
            <person name="An P."/>
            <person name="Anderson E."/>
            <person name="Anderson S."/>
            <person name="Arachi H."/>
            <person name="Azer M."/>
            <person name="Bachantsang P."/>
            <person name="Barry A."/>
            <person name="Bayul T."/>
            <person name="Berlin A."/>
            <person name="Bessette D."/>
            <person name="Bloom T."/>
            <person name="Blye J."/>
            <person name="Boguslavskiy L."/>
            <person name="Bonnet C."/>
            <person name="Boukhgalter B."/>
            <person name="Bourzgui I."/>
            <person name="Brown A."/>
            <person name="Cahill P."/>
            <person name="Channer S."/>
            <person name="Cheshatsang Y."/>
            <person name="Chuda L."/>
            <person name="Citroen M."/>
            <person name="Collymore A."/>
            <person name="Cooke P."/>
            <person name="Costello M."/>
            <person name="D'Aco K."/>
            <person name="Daza R."/>
            <person name="De Haan G."/>
            <person name="DeGray S."/>
            <person name="DeMaso C."/>
            <person name="Dhargay N."/>
            <person name="Dooley K."/>
            <person name="Dooley E."/>
            <person name="Doricent M."/>
            <person name="Dorje P."/>
            <person name="Dorjee K."/>
            <person name="Dupes A."/>
            <person name="Elong R."/>
            <person name="Falk J."/>
            <person name="Farina A."/>
            <person name="Faro S."/>
            <person name="Ferguson D."/>
            <person name="Fisher S."/>
            <person name="Foley C.D."/>
            <person name="Franke A."/>
            <person name="Friedrich D."/>
            <person name="Gadbois L."/>
            <person name="Gearin G."/>
            <person name="Gearin C.R."/>
            <person name="Giannoukos G."/>
            <person name="Goode T."/>
            <person name="Graham J."/>
            <person name="Grandbois E."/>
            <person name="Grewal S."/>
            <person name="Gyaltsen K."/>
            <person name="Hafez N."/>
            <person name="Hagos B."/>
            <person name="Hall J."/>
            <person name="Henson C."/>
            <person name="Hollinger A."/>
            <person name="Honan T."/>
            <person name="Huard M.D."/>
            <person name="Hughes L."/>
            <person name="Hurhula B."/>
            <person name="Husby M.E."/>
            <person name="Kamat A."/>
            <person name="Kanga B."/>
            <person name="Kashin S."/>
            <person name="Khazanovich D."/>
            <person name="Kisner P."/>
            <person name="Lance K."/>
            <person name="Lara M."/>
            <person name="Lee W."/>
            <person name="Lennon N."/>
            <person name="Letendre F."/>
            <person name="LeVine R."/>
            <person name="Lipovsky A."/>
            <person name="Liu X."/>
            <person name="Liu J."/>
            <person name="Liu S."/>
            <person name="Lokyitsang T."/>
            <person name="Lokyitsang Y."/>
            <person name="Lubonja R."/>
            <person name="Lui A."/>
            <person name="MacDonald P."/>
            <person name="Magnisalis V."/>
            <person name="Maru K."/>
            <person name="Matthews C."/>
            <person name="McCusker W."/>
            <person name="McDonough S."/>
            <person name="Mehta T."/>
            <person name="Meldrim J."/>
            <person name="Meneus L."/>
            <person name="Mihai O."/>
            <person name="Mihalev A."/>
            <person name="Mihova T."/>
            <person name="Mittelman R."/>
            <person name="Mlenga V."/>
            <person name="Montmayeur A."/>
            <person name="Mulrain L."/>
            <person name="Navidi A."/>
            <person name="Naylor J."/>
            <person name="Negash T."/>
            <person name="Nguyen T."/>
            <person name="Nguyen N."/>
            <person name="Nicol R."/>
            <person name="Norbu C."/>
            <person name="Norbu N."/>
            <person name="Novod N."/>
            <person name="O'Neill B."/>
            <person name="Osman S."/>
            <person name="Markiewicz E."/>
            <person name="Oyono O.L."/>
            <person name="Patti C."/>
            <person name="Phunkhang P."/>
            <person name="Pierre F."/>
            <person name="Priest M."/>
            <person name="Raghuraman S."/>
            <person name="Rege F."/>
            <person name="Reyes R."/>
            <person name="Rise C."/>
            <person name="Rogov P."/>
            <person name="Ross K."/>
            <person name="Ryan E."/>
            <person name="Settipalli S."/>
            <person name="Shea T."/>
            <person name="Sherpa N."/>
            <person name="Shi L."/>
            <person name="Shih D."/>
            <person name="Sparrow T."/>
            <person name="Spaulding J."/>
            <person name="Stalker J."/>
            <person name="Stange-Thomann N."/>
            <person name="Stavropoulos S."/>
            <person name="Stone C."/>
            <person name="Strader C."/>
            <person name="Tesfaye S."/>
            <person name="Thomson T."/>
            <person name="Thoulutsang Y."/>
            <person name="Thoulutsang D."/>
            <person name="Topham K."/>
            <person name="Topping I."/>
            <person name="Tsamla T."/>
            <person name="Vassiliev H."/>
            <person name="Vo A."/>
            <person name="Wangchuk T."/>
            <person name="Wangdi T."/>
            <person name="Weiand M."/>
            <person name="Wilkinson J."/>
            <person name="Wilson A."/>
            <person name="Yadav S."/>
            <person name="Young G."/>
            <person name="Yu Q."/>
            <person name="Zembek L."/>
            <person name="Zhong D."/>
            <person name="Zimmer A."/>
            <person name="Zwirko Z."/>
            <person name="Jaffe D.B."/>
            <person name="Alvarez P."/>
            <person name="Brockman W."/>
            <person name="Butler J."/>
            <person name="Chin C."/>
            <person name="Gnerre S."/>
            <person name="Grabherr M."/>
            <person name="Kleber M."/>
            <person name="Mauceli E."/>
            <person name="MacCallum I."/>
        </authorList>
    </citation>
    <scope>NUCLEOTIDE SEQUENCE [LARGE SCALE GENOMIC DNA]</scope>
    <source>
        <strain evidence="19">Tucson 15287-2541.00</strain>
    </source>
</reference>
<comment type="subcellular location">
    <subcellularLocation>
        <location evidence="3">Cytoplasm</location>
    </subcellularLocation>
    <subcellularLocation>
        <location evidence="2">Nucleus</location>
    </subcellularLocation>
</comment>
<evidence type="ECO:0000256" key="9">
    <source>
        <dbReference type="ARBA" id="ARBA00022723"/>
    </source>
</evidence>
<organism evidence="19">
    <name type="scientific">Drosophila grimshawi</name>
    <name type="common">Hawaiian fruit fly</name>
    <name type="synonym">Idiomyia grimshawi</name>
    <dbReference type="NCBI Taxonomy" id="7222"/>
    <lineage>
        <taxon>Eukaryota</taxon>
        <taxon>Metazoa</taxon>
        <taxon>Ecdysozoa</taxon>
        <taxon>Arthropoda</taxon>
        <taxon>Hexapoda</taxon>
        <taxon>Insecta</taxon>
        <taxon>Pterygota</taxon>
        <taxon>Neoptera</taxon>
        <taxon>Endopterygota</taxon>
        <taxon>Diptera</taxon>
        <taxon>Brachycera</taxon>
        <taxon>Muscomorpha</taxon>
        <taxon>Ephydroidea</taxon>
        <taxon>Drosophilidae</taxon>
        <taxon>Drosophila</taxon>
        <taxon>Hawaiian Drosophila</taxon>
    </lineage>
</organism>
<evidence type="ECO:0000256" key="7">
    <source>
        <dbReference type="ARBA" id="ARBA00022491"/>
    </source>
</evidence>
<evidence type="ECO:0000256" key="10">
    <source>
        <dbReference type="ARBA" id="ARBA00022801"/>
    </source>
</evidence>
<name>B4JKY8_DROGR</name>
<sequence>MSDSPSNDECVIVDVWQHNMEEEFRTIRKVVQKYHYVAMDTEFPGVVARPVGQFDSMTDYRYQLLRCNVDLLRIIQLGLSFMDDDGNKPPGCSTWQFNFKFSLTKDMYAHDSIELLHNAGIQFKKHEEDGINPTDFAELLMSSGIVLMDNIKWLCFHSGYDFGYLLKMLTDQNLPVAESEFTELSNIYFPNIFDIKDLMKSCKNLSGGLQKVANQLGLPRVGNQHQAGSDALLTGKAYFKMRAMQQVPEVQPTTFGIQFPIAPCA</sequence>
<keyword evidence="13" id="KW-0694">RNA-binding</keyword>
<dbReference type="STRING" id="7222.B4JKY8"/>
<evidence type="ECO:0000256" key="16">
    <source>
        <dbReference type="ARBA" id="ARBA00023163"/>
    </source>
</evidence>
<proteinExistence type="inferred from homology"/>
<keyword evidence="8" id="KW-0540">Nuclease</keyword>
<dbReference type="GO" id="GO:0005737">
    <property type="term" value="C:cytoplasm"/>
    <property type="evidence" value="ECO:0007669"/>
    <property type="project" value="UniProtKB-SubCell"/>
</dbReference>
<dbReference type="PhylomeDB" id="B4JKY8"/>
<dbReference type="SMR" id="B4JKY8"/>
<dbReference type="OMA" id="QFNYVAM"/>
<dbReference type="OrthoDB" id="1164111at2759"/>
<dbReference type="GO" id="GO:0004535">
    <property type="term" value="F:poly(A)-specific ribonuclease activity"/>
    <property type="evidence" value="ECO:0007669"/>
    <property type="project" value="UniProtKB-EC"/>
</dbReference>
<dbReference type="GO" id="GO:0003723">
    <property type="term" value="F:RNA binding"/>
    <property type="evidence" value="ECO:0007669"/>
    <property type="project" value="UniProtKB-KW"/>
</dbReference>
<evidence type="ECO:0000256" key="17">
    <source>
        <dbReference type="ARBA" id="ARBA00023242"/>
    </source>
</evidence>
<dbReference type="InParanoid" id="B4JKY8"/>
<dbReference type="InterPro" id="IPR039637">
    <property type="entry name" value="CNOT7/CNOT8/Pop2"/>
</dbReference>
<keyword evidence="11" id="KW-0269">Exonuclease</keyword>
<keyword evidence="16" id="KW-0804">Transcription</keyword>
<keyword evidence="14" id="KW-0805">Transcription regulation</keyword>
<keyword evidence="9" id="KW-0479">Metal-binding</keyword>
<dbReference type="KEGG" id="dgr:6564809"/>
<dbReference type="GO" id="GO:0031047">
    <property type="term" value="P:regulatory ncRNA-mediated gene silencing"/>
    <property type="evidence" value="ECO:0007669"/>
    <property type="project" value="UniProtKB-KW"/>
</dbReference>
<evidence type="ECO:0000256" key="8">
    <source>
        <dbReference type="ARBA" id="ARBA00022722"/>
    </source>
</evidence>
<evidence type="ECO:0000256" key="12">
    <source>
        <dbReference type="ARBA" id="ARBA00022845"/>
    </source>
</evidence>
<evidence type="ECO:0000313" key="19">
    <source>
        <dbReference type="Proteomes" id="UP000001070"/>
    </source>
</evidence>
<comment type="similarity">
    <text evidence="4">Belongs to the CAF1 family.</text>
</comment>
<dbReference type="Proteomes" id="UP000001070">
    <property type="component" value="Unassembled WGS sequence"/>
</dbReference>
<keyword evidence="17" id="KW-0539">Nucleus</keyword>
<dbReference type="GO" id="GO:0046872">
    <property type="term" value="F:metal ion binding"/>
    <property type="evidence" value="ECO:0007669"/>
    <property type="project" value="UniProtKB-KW"/>
</dbReference>
<gene>
    <name evidence="18" type="primary">Dgri\GH12756</name>
    <name evidence="18" type="ORF">Dgri_GH12756</name>
</gene>
<evidence type="ECO:0000256" key="4">
    <source>
        <dbReference type="ARBA" id="ARBA00008372"/>
    </source>
</evidence>
<keyword evidence="6" id="KW-0963">Cytoplasm</keyword>
<dbReference type="EC" id="3.1.13.4" evidence="5"/>
<keyword evidence="7" id="KW-0678">Repressor</keyword>
<evidence type="ECO:0000256" key="14">
    <source>
        <dbReference type="ARBA" id="ARBA00023015"/>
    </source>
</evidence>
<dbReference type="Gene3D" id="3.30.420.10">
    <property type="entry name" value="Ribonuclease H-like superfamily/Ribonuclease H"/>
    <property type="match status" value="1"/>
</dbReference>
<dbReference type="InterPro" id="IPR036397">
    <property type="entry name" value="RNaseH_sf"/>
</dbReference>
<dbReference type="HOGENOM" id="CLU_027974_0_1_1"/>
<dbReference type="EMBL" id="CH916370">
    <property type="protein sequence ID" value="EDW00241.1"/>
    <property type="molecule type" value="Genomic_DNA"/>
</dbReference>
<keyword evidence="10" id="KW-0378">Hydrolase</keyword>
<evidence type="ECO:0000256" key="3">
    <source>
        <dbReference type="ARBA" id="ARBA00004496"/>
    </source>
</evidence>
<keyword evidence="15" id="KW-0943">RNA-mediated gene silencing</keyword>
<dbReference type="Pfam" id="PF04857">
    <property type="entry name" value="CAF1"/>
    <property type="match status" value="2"/>
</dbReference>
<evidence type="ECO:0000256" key="1">
    <source>
        <dbReference type="ARBA" id="ARBA00001663"/>
    </source>
</evidence>
<dbReference type="InterPro" id="IPR006941">
    <property type="entry name" value="RNase_CAF1"/>
</dbReference>
<evidence type="ECO:0000256" key="15">
    <source>
        <dbReference type="ARBA" id="ARBA00023158"/>
    </source>
</evidence>
<accession>B4JKY8</accession>
<comment type="catalytic activity">
    <reaction evidence="1">
        <text>Exonucleolytic cleavage of poly(A) to 5'-AMP.</text>
        <dbReference type="EC" id="3.1.13.4"/>
    </reaction>
</comment>
<dbReference type="eggNOG" id="KOG0304">
    <property type="taxonomic scope" value="Eukaryota"/>
</dbReference>
<protein>
    <recommendedName>
        <fullName evidence="5">poly(A)-specific ribonuclease</fullName>
        <ecNumber evidence="5">3.1.13.4</ecNumber>
    </recommendedName>
</protein>
<evidence type="ECO:0000256" key="5">
    <source>
        <dbReference type="ARBA" id="ARBA00012161"/>
    </source>
</evidence>
<keyword evidence="19" id="KW-1185">Reference proteome</keyword>
<dbReference type="GO" id="GO:0030014">
    <property type="term" value="C:CCR4-NOT complex"/>
    <property type="evidence" value="ECO:0007669"/>
    <property type="project" value="InterPro"/>
</dbReference>
<dbReference type="GO" id="GO:0006417">
    <property type="term" value="P:regulation of translation"/>
    <property type="evidence" value="ECO:0007669"/>
    <property type="project" value="UniProtKB-KW"/>
</dbReference>
<keyword evidence="12" id="KW-0810">Translation regulation</keyword>
<evidence type="ECO:0000256" key="6">
    <source>
        <dbReference type="ARBA" id="ARBA00022490"/>
    </source>
</evidence>